<name>A0AAV8X2W5_9CUCU</name>
<evidence type="ECO:0000313" key="1">
    <source>
        <dbReference type="EMBL" id="KAJ8933093.1"/>
    </source>
</evidence>
<gene>
    <name evidence="1" type="ORF">NQ314_014221</name>
</gene>
<keyword evidence="2" id="KW-1185">Reference proteome</keyword>
<dbReference type="AlphaFoldDB" id="A0AAV8X2W5"/>
<protein>
    <submittedName>
        <fullName evidence="1">Uncharacterized protein</fullName>
    </submittedName>
</protein>
<dbReference type="EMBL" id="JANEYF010003924">
    <property type="protein sequence ID" value="KAJ8933093.1"/>
    <property type="molecule type" value="Genomic_DNA"/>
</dbReference>
<reference evidence="1" key="1">
    <citation type="journal article" date="2023" name="Insect Mol. Biol.">
        <title>Genome sequencing provides insights into the evolution of gene families encoding plant cell wall-degrading enzymes in longhorned beetles.</title>
        <authorList>
            <person name="Shin N.R."/>
            <person name="Okamura Y."/>
            <person name="Kirsch R."/>
            <person name="Pauchet Y."/>
        </authorList>
    </citation>
    <scope>NUCLEOTIDE SEQUENCE</scope>
    <source>
        <strain evidence="1">RBIC_L_NR</strain>
    </source>
</reference>
<dbReference type="Proteomes" id="UP001162156">
    <property type="component" value="Unassembled WGS sequence"/>
</dbReference>
<organism evidence="1 2">
    <name type="scientific">Rhamnusium bicolor</name>
    <dbReference type="NCBI Taxonomy" id="1586634"/>
    <lineage>
        <taxon>Eukaryota</taxon>
        <taxon>Metazoa</taxon>
        <taxon>Ecdysozoa</taxon>
        <taxon>Arthropoda</taxon>
        <taxon>Hexapoda</taxon>
        <taxon>Insecta</taxon>
        <taxon>Pterygota</taxon>
        <taxon>Neoptera</taxon>
        <taxon>Endopterygota</taxon>
        <taxon>Coleoptera</taxon>
        <taxon>Polyphaga</taxon>
        <taxon>Cucujiformia</taxon>
        <taxon>Chrysomeloidea</taxon>
        <taxon>Cerambycidae</taxon>
        <taxon>Lepturinae</taxon>
        <taxon>Rhagiini</taxon>
        <taxon>Rhamnusium</taxon>
    </lineage>
</organism>
<evidence type="ECO:0000313" key="2">
    <source>
        <dbReference type="Proteomes" id="UP001162156"/>
    </source>
</evidence>
<proteinExistence type="predicted"/>
<sequence>MVSGKEFRSTLRKPLSLANKSQECRIVPAFTIQALQKGTCVIPPPKCNAAKEVPPKHAKFRQNYRRGNLPIAMEAKGGRVSWKVSKWIYFFYFVSQ</sequence>
<comment type="caution">
    <text evidence="1">The sequence shown here is derived from an EMBL/GenBank/DDBJ whole genome shotgun (WGS) entry which is preliminary data.</text>
</comment>
<accession>A0AAV8X2W5</accession>